<organism evidence="2 3">
    <name type="scientific">Metabacillus malikii</name>
    <dbReference type="NCBI Taxonomy" id="1504265"/>
    <lineage>
        <taxon>Bacteria</taxon>
        <taxon>Bacillati</taxon>
        <taxon>Bacillota</taxon>
        <taxon>Bacilli</taxon>
        <taxon>Bacillales</taxon>
        <taxon>Bacillaceae</taxon>
        <taxon>Metabacillus</taxon>
    </lineage>
</organism>
<accession>A0ABT9ZFD9</accession>
<feature type="transmembrane region" description="Helical" evidence="1">
    <location>
        <begin position="65"/>
        <end position="85"/>
    </location>
</feature>
<keyword evidence="1" id="KW-1133">Transmembrane helix</keyword>
<dbReference type="Pfam" id="PF06961">
    <property type="entry name" value="DUF1294"/>
    <property type="match status" value="1"/>
</dbReference>
<keyword evidence="3" id="KW-1185">Reference proteome</keyword>
<proteinExistence type="predicted"/>
<dbReference type="Proteomes" id="UP001234495">
    <property type="component" value="Unassembled WGS sequence"/>
</dbReference>
<keyword evidence="1" id="KW-0812">Transmembrane</keyword>
<keyword evidence="1" id="KW-0472">Membrane</keyword>
<evidence type="ECO:0000313" key="3">
    <source>
        <dbReference type="Proteomes" id="UP001234495"/>
    </source>
</evidence>
<dbReference type="RefSeq" id="WP_370875122.1">
    <property type="nucleotide sequence ID" value="NZ_JAUSUD010000009.1"/>
</dbReference>
<dbReference type="InterPro" id="IPR012156">
    <property type="entry name" value="Cold_shock_CspA"/>
</dbReference>
<evidence type="ECO:0000256" key="1">
    <source>
        <dbReference type="SAM" id="Phobius"/>
    </source>
</evidence>
<name>A0ABT9ZFD9_9BACI</name>
<reference evidence="2 3" key="1">
    <citation type="submission" date="2023-07" db="EMBL/GenBank/DDBJ databases">
        <title>Genomic Encyclopedia of Type Strains, Phase IV (KMG-IV): sequencing the most valuable type-strain genomes for metagenomic binning, comparative biology and taxonomic classification.</title>
        <authorList>
            <person name="Goeker M."/>
        </authorList>
    </citation>
    <scope>NUCLEOTIDE SEQUENCE [LARGE SCALE GENOMIC DNA]</scope>
    <source>
        <strain evidence="2 3">DSM 29005</strain>
    </source>
</reference>
<dbReference type="InterPro" id="IPR010718">
    <property type="entry name" value="DUF1294"/>
</dbReference>
<dbReference type="EMBL" id="JAUSUD010000009">
    <property type="protein sequence ID" value="MDQ0230994.1"/>
    <property type="molecule type" value="Genomic_DNA"/>
</dbReference>
<feature type="transmembrane region" description="Helical" evidence="1">
    <location>
        <begin position="36"/>
        <end position="53"/>
    </location>
</feature>
<evidence type="ECO:0000313" key="2">
    <source>
        <dbReference type="EMBL" id="MDQ0230994.1"/>
    </source>
</evidence>
<comment type="caution">
    <text evidence="2">The sequence shown here is derived from an EMBL/GenBank/DDBJ whole genome shotgun (WGS) entry which is preliminary data.</text>
</comment>
<sequence length="89" mass="10143">MVILITIYLAVNLISFSLMGIDKNRARRGEWRIKESTIWLIAIIGGALGATLGMNHFRHKTKHAIFKYGLPLIFIGHLLLFVYLYKSLA</sequence>
<protein>
    <submittedName>
        <fullName evidence="2">Uncharacterized membrane protein YsdA (DUF1294 family)</fullName>
    </submittedName>
</protein>
<gene>
    <name evidence="2" type="ORF">J2S19_002255</name>
</gene>
<dbReference type="PIRSF" id="PIRSF002599">
    <property type="entry name" value="Cold_shock_A"/>
    <property type="match status" value="1"/>
</dbReference>